<keyword evidence="1" id="KW-0645">Protease</keyword>
<dbReference type="Pfam" id="PF13365">
    <property type="entry name" value="Trypsin_2"/>
    <property type="match status" value="1"/>
</dbReference>
<dbReference type="InterPro" id="IPR009003">
    <property type="entry name" value="Peptidase_S1_PA"/>
</dbReference>
<evidence type="ECO:0000313" key="3">
    <source>
        <dbReference type="Proteomes" id="UP001431783"/>
    </source>
</evidence>
<dbReference type="EMBL" id="JARQZJ010000065">
    <property type="protein sequence ID" value="KAK9880479.1"/>
    <property type="molecule type" value="Genomic_DNA"/>
</dbReference>
<comment type="similarity">
    <text evidence="1">Belongs to the peptidase S1B family.</text>
</comment>
<comment type="PTM">
    <text evidence="1">The full-lengh TYSND1 is the active the proteolytic processing of PTS1- and PTS2-proteins and in self-cleavage, and intermolecular self-cleavage of TYSND1 down-regulates its protease activity.</text>
</comment>
<dbReference type="GO" id="GO:0016485">
    <property type="term" value="P:protein processing"/>
    <property type="evidence" value="ECO:0007669"/>
    <property type="project" value="InterPro"/>
</dbReference>
<keyword evidence="1" id="KW-0576">Peroxisome</keyword>
<dbReference type="InterPro" id="IPR039245">
    <property type="entry name" value="TYSND1/DEG15"/>
</dbReference>
<dbReference type="GO" id="GO:0031998">
    <property type="term" value="P:regulation of fatty acid beta-oxidation"/>
    <property type="evidence" value="ECO:0007669"/>
    <property type="project" value="TreeGrafter"/>
</dbReference>
<comment type="subcellular location">
    <subcellularLocation>
        <location evidence="1">Peroxisome</location>
    </subcellularLocation>
</comment>
<dbReference type="Gene3D" id="2.40.10.120">
    <property type="match status" value="1"/>
</dbReference>
<dbReference type="PANTHER" id="PTHR21004:SF0">
    <property type="entry name" value="PEROXISOMAL LEADER PEPTIDE-PROCESSING PROTEASE"/>
    <property type="match status" value="1"/>
</dbReference>
<dbReference type="PANTHER" id="PTHR21004">
    <property type="entry name" value="SERINE PROTEASE-RELATED"/>
    <property type="match status" value="1"/>
</dbReference>
<organism evidence="2 3">
    <name type="scientific">Henosepilachna vigintioctopunctata</name>
    <dbReference type="NCBI Taxonomy" id="420089"/>
    <lineage>
        <taxon>Eukaryota</taxon>
        <taxon>Metazoa</taxon>
        <taxon>Ecdysozoa</taxon>
        <taxon>Arthropoda</taxon>
        <taxon>Hexapoda</taxon>
        <taxon>Insecta</taxon>
        <taxon>Pterygota</taxon>
        <taxon>Neoptera</taxon>
        <taxon>Endopterygota</taxon>
        <taxon>Coleoptera</taxon>
        <taxon>Polyphaga</taxon>
        <taxon>Cucujiformia</taxon>
        <taxon>Coccinelloidea</taxon>
        <taxon>Coccinellidae</taxon>
        <taxon>Epilachninae</taxon>
        <taxon>Epilachnini</taxon>
        <taxon>Henosepilachna</taxon>
    </lineage>
</organism>
<reference evidence="2 3" key="1">
    <citation type="submission" date="2023-03" db="EMBL/GenBank/DDBJ databases">
        <title>Genome insight into feeding habits of ladybird beetles.</title>
        <authorList>
            <person name="Li H.-S."/>
            <person name="Huang Y.-H."/>
            <person name="Pang H."/>
        </authorList>
    </citation>
    <scope>NUCLEOTIDE SEQUENCE [LARGE SCALE GENOMIC DNA]</scope>
    <source>
        <strain evidence="2">SYSU_2023b</strain>
        <tissue evidence="2">Whole body</tissue>
    </source>
</reference>
<dbReference type="Proteomes" id="UP001431783">
    <property type="component" value="Unassembled WGS sequence"/>
</dbReference>
<dbReference type="GO" id="GO:0005777">
    <property type="term" value="C:peroxisome"/>
    <property type="evidence" value="ECO:0007669"/>
    <property type="project" value="UniProtKB-SubCell"/>
</dbReference>
<protein>
    <recommendedName>
        <fullName evidence="1">Peroxisomal leader peptide-processing protease</fullName>
        <ecNumber evidence="1">3.4.21.-</ecNumber>
    </recommendedName>
</protein>
<dbReference type="AlphaFoldDB" id="A0AAW1UIH4"/>
<gene>
    <name evidence="2" type="ORF">WA026_011724</name>
</gene>
<keyword evidence="1" id="KW-0378">Hydrolase</keyword>
<comment type="function">
    <text evidence="1">Peroxisomal protease that mediates both the removal of the leader peptide from proteins containing a PTS2 target sequence and processes several PTS1-containing proteins. Catalyzes the processing of PTS1-proteins involved in the peroxisomal beta-oxidation of fatty acids.</text>
</comment>
<dbReference type="SUPFAM" id="SSF50494">
    <property type="entry name" value="Trypsin-like serine proteases"/>
    <property type="match status" value="1"/>
</dbReference>
<name>A0AAW1UIH4_9CUCU</name>
<keyword evidence="1" id="KW-0720">Serine protease</keyword>
<dbReference type="GO" id="GO:0004252">
    <property type="term" value="F:serine-type endopeptidase activity"/>
    <property type="evidence" value="ECO:0007669"/>
    <property type="project" value="InterPro"/>
</dbReference>
<evidence type="ECO:0000256" key="1">
    <source>
        <dbReference type="PIRNR" id="PIRNR037989"/>
    </source>
</evidence>
<comment type="caution">
    <text evidence="2">The sequence shown here is derived from an EMBL/GenBank/DDBJ whole genome shotgun (WGS) entry which is preliminary data.</text>
</comment>
<keyword evidence="3" id="KW-1185">Reference proteome</keyword>
<proteinExistence type="inferred from homology"/>
<evidence type="ECO:0000313" key="2">
    <source>
        <dbReference type="EMBL" id="KAK9880479.1"/>
    </source>
</evidence>
<sequence>MDIRSVLVKFIYHRDSSGSSGIMINNGYVITTFATIAPFLNQSDSQIISLKKSNQPIETYLKEKFGNLPFFIHYKDEEDGPVSAKRAFLDKCFFSEELCQSTKKIFHYWSADSPDKKEIVNLMYLFIILKIELSNTDFQKDVSRWFENLPKAAFRKGQHLRCMSAALGNENFLDHCSVGIVSNIIGKNDSLIFSDMPLTPGSEGSPVHCDSLCSYPVGIVISSTNWWNNECINFSVIADLSQVLQEFLKPGESISIVNKRRVNNENTKLIDAVESSLFQMYNGLVWGTAILIEKEKGILITNAHVVDGIFDNVIHTIEGPIICDVIYSTDSNISLDIAILKTRKPLGPVYKSINFSKNKLGRGDLVYAAGFPIFKRDTNMGPTITEGCISHIHPHVIKTTCSVYPGASGGAILDQTGGLVAIIVSNVGIMKPKTTYFPKFNMNIPISILQPILENYITTEDVEYLKKISQINVSVWNCFSKL</sequence>
<dbReference type="EC" id="3.4.21.-" evidence="1"/>
<accession>A0AAW1UIH4</accession>